<proteinExistence type="predicted"/>
<protein>
    <submittedName>
        <fullName evidence="1">Uncharacterized protein</fullName>
    </submittedName>
</protein>
<organism evidence="1 2">
    <name type="scientific">Rhizobium soli</name>
    <dbReference type="NCBI Taxonomy" id="424798"/>
    <lineage>
        <taxon>Bacteria</taxon>
        <taxon>Pseudomonadati</taxon>
        <taxon>Pseudomonadota</taxon>
        <taxon>Alphaproteobacteria</taxon>
        <taxon>Hyphomicrobiales</taxon>
        <taxon>Rhizobiaceae</taxon>
        <taxon>Rhizobium/Agrobacterium group</taxon>
        <taxon>Rhizobium</taxon>
    </lineage>
</organism>
<dbReference type="EMBL" id="JACHBU010000002">
    <property type="protein sequence ID" value="MBB6508105.1"/>
    <property type="molecule type" value="Genomic_DNA"/>
</dbReference>
<accession>A0A7X0JI80</accession>
<name>A0A7X0JI80_9HYPH</name>
<keyword evidence="2" id="KW-1185">Reference proteome</keyword>
<evidence type="ECO:0000313" key="2">
    <source>
        <dbReference type="Proteomes" id="UP000585437"/>
    </source>
</evidence>
<gene>
    <name evidence="1" type="ORF">F4695_001437</name>
</gene>
<dbReference type="AlphaFoldDB" id="A0A7X0JI80"/>
<dbReference type="Proteomes" id="UP000585437">
    <property type="component" value="Unassembled WGS sequence"/>
</dbReference>
<reference evidence="1 2" key="1">
    <citation type="submission" date="2020-08" db="EMBL/GenBank/DDBJ databases">
        <title>The Agave Microbiome: Exploring the role of microbial communities in plant adaptations to desert environments.</title>
        <authorList>
            <person name="Partida-Martinez L.P."/>
        </authorList>
    </citation>
    <scope>NUCLEOTIDE SEQUENCE [LARGE SCALE GENOMIC DNA]</scope>
    <source>
        <strain evidence="1 2">AS3.12</strain>
    </source>
</reference>
<comment type="caution">
    <text evidence="1">The sequence shown here is derived from an EMBL/GenBank/DDBJ whole genome shotgun (WGS) entry which is preliminary data.</text>
</comment>
<dbReference type="RefSeq" id="WP_156466409.1">
    <property type="nucleotide sequence ID" value="NZ_JACHBU010000002.1"/>
</dbReference>
<evidence type="ECO:0000313" key="1">
    <source>
        <dbReference type="EMBL" id="MBB6508105.1"/>
    </source>
</evidence>
<sequence length="100" mass="10881">MDQTRRLDDLNDVDAAGTARLNLEARMTVLEIVSITSLAMALDTSENANVDHAKGIASLILDTVHHRCRELGMTDEGSQSAHRYADELLSTALLSLYPNG</sequence>